<evidence type="ECO:0000256" key="1">
    <source>
        <dbReference type="ARBA" id="ARBA00009437"/>
    </source>
</evidence>
<evidence type="ECO:0000256" key="4">
    <source>
        <dbReference type="ARBA" id="ARBA00023163"/>
    </source>
</evidence>
<protein>
    <submittedName>
        <fullName evidence="6">LysR family transcriptional regulator</fullName>
    </submittedName>
</protein>
<keyword evidence="2" id="KW-0805">Transcription regulation</keyword>
<dbReference type="InterPro" id="IPR000847">
    <property type="entry name" value="LysR_HTH_N"/>
</dbReference>
<evidence type="ECO:0000256" key="2">
    <source>
        <dbReference type="ARBA" id="ARBA00023015"/>
    </source>
</evidence>
<dbReference type="Pfam" id="PF00126">
    <property type="entry name" value="HTH_1"/>
    <property type="match status" value="1"/>
</dbReference>
<dbReference type="InterPro" id="IPR005119">
    <property type="entry name" value="LysR_subst-bd"/>
</dbReference>
<dbReference type="Gene3D" id="1.10.10.10">
    <property type="entry name" value="Winged helix-like DNA-binding domain superfamily/Winged helix DNA-binding domain"/>
    <property type="match status" value="1"/>
</dbReference>
<dbReference type="InterPro" id="IPR036388">
    <property type="entry name" value="WH-like_DNA-bd_sf"/>
</dbReference>
<comment type="similarity">
    <text evidence="1">Belongs to the LysR transcriptional regulatory family.</text>
</comment>
<keyword evidence="7" id="KW-1185">Reference proteome</keyword>
<feature type="domain" description="HTH lysR-type" evidence="5">
    <location>
        <begin position="1"/>
        <end position="58"/>
    </location>
</feature>
<accession>A0ABS0GY77</accession>
<keyword evidence="3" id="KW-0238">DNA-binding</keyword>
<dbReference type="Proteomes" id="UP000638560">
    <property type="component" value="Unassembled WGS sequence"/>
</dbReference>
<dbReference type="EMBL" id="JADPUN010000183">
    <property type="protein sequence ID" value="MBF9131163.1"/>
    <property type="molecule type" value="Genomic_DNA"/>
</dbReference>
<dbReference type="SUPFAM" id="SSF53850">
    <property type="entry name" value="Periplasmic binding protein-like II"/>
    <property type="match status" value="1"/>
</dbReference>
<dbReference type="PROSITE" id="PS50931">
    <property type="entry name" value="HTH_LYSR"/>
    <property type="match status" value="1"/>
</dbReference>
<reference evidence="6 7" key="1">
    <citation type="submission" date="2020-11" db="EMBL/GenBank/DDBJ databases">
        <title>A novel isolate from a Black sea contaminated sediment with potential to produce alkanes: Plantactinospora alkalitolerans sp. nov.</title>
        <authorList>
            <person name="Carro L."/>
            <person name="Veyisoglu A."/>
            <person name="Guven K."/>
            <person name="Schumann P."/>
            <person name="Klenk H.-P."/>
            <person name="Sahin N."/>
        </authorList>
    </citation>
    <scope>NUCLEOTIDE SEQUENCE [LARGE SCALE GENOMIC DNA]</scope>
    <source>
        <strain evidence="6 7">S1510</strain>
    </source>
</reference>
<sequence>MESRPLRYFVAVAEELSFTRAAERVGIASPALSRAISGLEAELGVRLLERSTRRVTLTETGTALLTDARGALVALDAATQRARRAAGVAGGKLVLAVKADVEGGLLEDVLAAYRAEHAAVPIEVVFTGWREQPGLLRSGEADVAIVVEPFDSDGLDAEPLLSEPQVLALPTGHPLAERPRLRLADIEAGHQQVGTGSHVYVRHGAQRPQFGDMVQMLRQIELGRMLALFPVSLAERNARPQLTWRSVDDAPEAAFAVAWPQSSQSLAVAAFVRVATAVSVGRNSSGMADVE</sequence>
<dbReference type="Gene3D" id="3.40.190.290">
    <property type="match status" value="1"/>
</dbReference>
<proteinExistence type="inferred from homology"/>
<evidence type="ECO:0000313" key="6">
    <source>
        <dbReference type="EMBL" id="MBF9131163.1"/>
    </source>
</evidence>
<evidence type="ECO:0000259" key="5">
    <source>
        <dbReference type="PROSITE" id="PS50931"/>
    </source>
</evidence>
<dbReference type="Pfam" id="PF03466">
    <property type="entry name" value="LysR_substrate"/>
    <property type="match status" value="1"/>
</dbReference>
<name>A0ABS0GY77_9ACTN</name>
<evidence type="ECO:0000313" key="7">
    <source>
        <dbReference type="Proteomes" id="UP000638560"/>
    </source>
</evidence>
<dbReference type="PRINTS" id="PR00039">
    <property type="entry name" value="HTHLYSR"/>
</dbReference>
<dbReference type="PANTHER" id="PTHR30346">
    <property type="entry name" value="TRANSCRIPTIONAL DUAL REGULATOR HCAR-RELATED"/>
    <property type="match status" value="1"/>
</dbReference>
<dbReference type="InterPro" id="IPR036390">
    <property type="entry name" value="WH_DNA-bd_sf"/>
</dbReference>
<dbReference type="SUPFAM" id="SSF46785">
    <property type="entry name" value="Winged helix' DNA-binding domain"/>
    <property type="match status" value="1"/>
</dbReference>
<gene>
    <name evidence="6" type="ORF">I0C86_19675</name>
</gene>
<dbReference type="PANTHER" id="PTHR30346:SF0">
    <property type="entry name" value="HCA OPERON TRANSCRIPTIONAL ACTIVATOR HCAR"/>
    <property type="match status" value="1"/>
</dbReference>
<evidence type="ECO:0000256" key="3">
    <source>
        <dbReference type="ARBA" id="ARBA00023125"/>
    </source>
</evidence>
<dbReference type="CDD" id="cd08414">
    <property type="entry name" value="PBP2_LTTR_aromatics_like"/>
    <property type="match status" value="1"/>
</dbReference>
<organism evidence="6 7">
    <name type="scientific">Plantactinospora alkalitolerans</name>
    <dbReference type="NCBI Taxonomy" id="2789879"/>
    <lineage>
        <taxon>Bacteria</taxon>
        <taxon>Bacillati</taxon>
        <taxon>Actinomycetota</taxon>
        <taxon>Actinomycetes</taxon>
        <taxon>Micromonosporales</taxon>
        <taxon>Micromonosporaceae</taxon>
        <taxon>Plantactinospora</taxon>
    </lineage>
</organism>
<keyword evidence="4" id="KW-0804">Transcription</keyword>
<comment type="caution">
    <text evidence="6">The sequence shown here is derived from an EMBL/GenBank/DDBJ whole genome shotgun (WGS) entry which is preliminary data.</text>
</comment>